<accession>A0A8B9AGV9</accession>
<name>A0A8B9AGV9_PHODC</name>
<feature type="domain" description="PPM-type phosphatase" evidence="6">
    <location>
        <begin position="578"/>
        <end position="816"/>
    </location>
</feature>
<evidence type="ECO:0000256" key="5">
    <source>
        <dbReference type="SAM" id="Phobius"/>
    </source>
</evidence>
<comment type="catalytic activity">
    <reaction evidence="2">
        <text>O-phospho-L-seryl-[protein] + H2O = L-seryl-[protein] + phosphate</text>
        <dbReference type="Rhea" id="RHEA:20629"/>
        <dbReference type="Rhea" id="RHEA-COMP:9863"/>
        <dbReference type="Rhea" id="RHEA-COMP:11604"/>
        <dbReference type="ChEBI" id="CHEBI:15377"/>
        <dbReference type="ChEBI" id="CHEBI:29999"/>
        <dbReference type="ChEBI" id="CHEBI:43474"/>
        <dbReference type="ChEBI" id="CHEBI:83421"/>
        <dbReference type="EC" id="3.1.3.16"/>
    </reaction>
</comment>
<dbReference type="GeneID" id="103701738"/>
<feature type="compositionally biased region" description="Basic and acidic residues" evidence="4">
    <location>
        <begin position="470"/>
        <end position="481"/>
    </location>
</feature>
<dbReference type="SMART" id="SM00332">
    <property type="entry name" value="PP2Cc"/>
    <property type="match status" value="1"/>
</dbReference>
<dbReference type="PANTHER" id="PTHR12320:SF1">
    <property type="entry name" value="PROTEIN PHOSPHATASE PTC7 HOMOLOG"/>
    <property type="match status" value="1"/>
</dbReference>
<dbReference type="Pfam" id="PF13672">
    <property type="entry name" value="PP2C_2"/>
    <property type="match status" value="1"/>
</dbReference>
<dbReference type="GO" id="GO:0004722">
    <property type="term" value="F:protein serine/threonine phosphatase activity"/>
    <property type="evidence" value="ECO:0007669"/>
    <property type="project" value="UniProtKB-EC"/>
</dbReference>
<evidence type="ECO:0000256" key="1">
    <source>
        <dbReference type="ARBA" id="ARBA00013081"/>
    </source>
</evidence>
<protein>
    <recommendedName>
        <fullName evidence="1">protein-serine/threonine phosphatase</fullName>
        <ecNumber evidence="1">3.1.3.16</ecNumber>
    </recommendedName>
</protein>
<gene>
    <name evidence="8" type="primary">LOC103701738</name>
</gene>
<dbReference type="PANTHER" id="PTHR12320">
    <property type="entry name" value="PROTEIN PHOSPHATASE 2C"/>
    <property type="match status" value="1"/>
</dbReference>
<keyword evidence="5" id="KW-0472">Membrane</keyword>
<evidence type="ECO:0000256" key="3">
    <source>
        <dbReference type="ARBA" id="ARBA00048336"/>
    </source>
</evidence>
<reference evidence="7" key="1">
    <citation type="journal article" date="2019" name="Nat. Commun.">
        <title>Genome-wide association mapping of date palm fruit traits.</title>
        <authorList>
            <person name="Hazzouri K.M."/>
            <person name="Gros-Balthazard M."/>
            <person name="Flowers J.M."/>
            <person name="Copetti D."/>
            <person name="Lemansour A."/>
            <person name="Lebrun M."/>
            <person name="Masmoudi K."/>
            <person name="Ferrand S."/>
            <person name="Dhar M.I."/>
            <person name="Fresquez Z.A."/>
            <person name="Rosas U."/>
            <person name="Zhang J."/>
            <person name="Talag J."/>
            <person name="Lee S."/>
            <person name="Kudrna D."/>
            <person name="Powell R.F."/>
            <person name="Leitch I.J."/>
            <person name="Krueger R.R."/>
            <person name="Wing R.A."/>
            <person name="Amiri K.M.A."/>
            <person name="Purugganan M.D."/>
        </authorList>
    </citation>
    <scope>NUCLEOTIDE SEQUENCE [LARGE SCALE GENOMIC DNA]</scope>
    <source>
        <strain evidence="7">cv. Khalas</strain>
    </source>
</reference>
<feature type="region of interest" description="Disordered" evidence="4">
    <location>
        <begin position="248"/>
        <end position="268"/>
    </location>
</feature>
<evidence type="ECO:0000256" key="2">
    <source>
        <dbReference type="ARBA" id="ARBA00047761"/>
    </source>
</evidence>
<dbReference type="InterPro" id="IPR001932">
    <property type="entry name" value="PPM-type_phosphatase-like_dom"/>
</dbReference>
<dbReference type="InterPro" id="IPR039123">
    <property type="entry name" value="PPTC7"/>
</dbReference>
<dbReference type="PROSITE" id="PS51746">
    <property type="entry name" value="PPM_2"/>
    <property type="match status" value="1"/>
</dbReference>
<feature type="compositionally biased region" description="Low complexity" evidence="4">
    <location>
        <begin position="91"/>
        <end position="109"/>
    </location>
</feature>
<dbReference type="SMART" id="SM00331">
    <property type="entry name" value="PP2C_SIG"/>
    <property type="match status" value="1"/>
</dbReference>
<keyword evidence="5" id="KW-1133">Transmembrane helix</keyword>
<reference evidence="8" key="2">
    <citation type="submission" date="2025-08" db="UniProtKB">
        <authorList>
            <consortium name="RefSeq"/>
        </authorList>
    </citation>
    <scope>IDENTIFICATION</scope>
    <source>
        <tissue evidence="8">Young leaves</tissue>
    </source>
</reference>
<dbReference type="EC" id="3.1.3.16" evidence="1"/>
<evidence type="ECO:0000313" key="8">
    <source>
        <dbReference type="RefSeq" id="XP_038985951.1"/>
    </source>
</evidence>
<dbReference type="Gene3D" id="3.60.40.10">
    <property type="entry name" value="PPM-type phosphatase domain"/>
    <property type="match status" value="2"/>
</dbReference>
<feature type="region of interest" description="Disordered" evidence="4">
    <location>
        <begin position="461"/>
        <end position="481"/>
    </location>
</feature>
<dbReference type="RefSeq" id="XP_038985951.1">
    <property type="nucleotide sequence ID" value="XM_039130023.1"/>
</dbReference>
<dbReference type="InterPro" id="IPR036457">
    <property type="entry name" value="PPM-type-like_dom_sf"/>
</dbReference>
<comment type="catalytic activity">
    <reaction evidence="3">
        <text>O-phospho-L-threonyl-[protein] + H2O = L-threonyl-[protein] + phosphate</text>
        <dbReference type="Rhea" id="RHEA:47004"/>
        <dbReference type="Rhea" id="RHEA-COMP:11060"/>
        <dbReference type="Rhea" id="RHEA-COMP:11605"/>
        <dbReference type="ChEBI" id="CHEBI:15377"/>
        <dbReference type="ChEBI" id="CHEBI:30013"/>
        <dbReference type="ChEBI" id="CHEBI:43474"/>
        <dbReference type="ChEBI" id="CHEBI:61977"/>
        <dbReference type="EC" id="3.1.3.16"/>
    </reaction>
</comment>
<dbReference type="CDD" id="cd00143">
    <property type="entry name" value="PP2Cc"/>
    <property type="match status" value="1"/>
</dbReference>
<keyword evidence="7" id="KW-1185">Reference proteome</keyword>
<dbReference type="SUPFAM" id="SSF81606">
    <property type="entry name" value="PP2C-like"/>
    <property type="match status" value="1"/>
</dbReference>
<keyword evidence="5" id="KW-0812">Transmembrane</keyword>
<feature type="region of interest" description="Disordered" evidence="4">
    <location>
        <begin position="1"/>
        <end position="42"/>
    </location>
</feature>
<proteinExistence type="predicted"/>
<feature type="compositionally biased region" description="Basic and acidic residues" evidence="4">
    <location>
        <begin position="1"/>
        <end position="13"/>
    </location>
</feature>
<organism evidence="7 8">
    <name type="scientific">Phoenix dactylifera</name>
    <name type="common">Date palm</name>
    <dbReference type="NCBI Taxonomy" id="42345"/>
    <lineage>
        <taxon>Eukaryota</taxon>
        <taxon>Viridiplantae</taxon>
        <taxon>Streptophyta</taxon>
        <taxon>Embryophyta</taxon>
        <taxon>Tracheophyta</taxon>
        <taxon>Spermatophyta</taxon>
        <taxon>Magnoliopsida</taxon>
        <taxon>Liliopsida</taxon>
        <taxon>Arecaceae</taxon>
        <taxon>Coryphoideae</taxon>
        <taxon>Phoeniceae</taxon>
        <taxon>Phoenix</taxon>
    </lineage>
</organism>
<evidence type="ECO:0000259" key="6">
    <source>
        <dbReference type="PROSITE" id="PS51746"/>
    </source>
</evidence>
<feature type="region of interest" description="Disordered" evidence="4">
    <location>
        <begin position="71"/>
        <end position="122"/>
    </location>
</feature>
<sequence length="821" mass="88249">MADKVLPDKKCYMDVDLGGPRKRSRMHPPRSSSTTDSGLQLCRTRTCQLSPSSALRGTAFPWHVSYASPSSLSSPFPPPASDTEHTEHRPSSLSDVSPSSPSADAAAVVNGRDPLRRHPRPPSLTRLLQDRLAGSPPPPPLPLRIAAGEAETSVPHVREAFHPALPRDLLYHRYSRSSPPSSCFDFSAMNRIFASRSTCFIAFVWFFFLLLLLLFTGSLVVWAECSDGSIIFRFGDAAELKQDGVAIEADSSGSEETEVRGSSMGEFGEIDQETVKRSDLELEGSVSLESGDGEGTQTVEKAPKIESCEGREDSGIQKEEKVAVLAMEKLREIDVSHGDGKLRTMATEVSEQCSTSGIIDLDGSLKAEKKLEGMEVLDGDQTVQTMDLEVKEVPQEKEKGSSKPNIAVLESMEPLGSHQEKSAFAVENSDIPEIVKNSELGARALETSEIPINVEDIKVNSVGETLQEPRSSDTDNQRCDSSDEIRLAAEVPAPSEVDSMESILEDTEASEVSNAMDADLDVDVESNSSSIEDQAKKNTVERSMVGQIMEMTEQNNGSAEVAGPNSVTPISAPSLSLSSGAAILPHPSKALTGGEDAYFVACKNWFGVADGVGQWSLEGINAGLYARELMQNCEKLVSECQGVPGTKPDQILIQSAAEARSPGSSTVLVAYFDGQVLHVVNIGDSGFIVIRNGTILKKSTPMVYGFNFPLQIERGEDPSKYIEVYAIDLDEGDVIVTATDGLFDNLYEQEVAAMVSKSLGASLKPTEIAEFLALRAQEVGRSPSARSPFADAALAAGYLGFTGGKLDDVTVIVSIVQRSDL</sequence>
<dbReference type="OrthoDB" id="60843at2759"/>
<dbReference type="Proteomes" id="UP000228380">
    <property type="component" value="Chromosome 9"/>
</dbReference>
<feature type="transmembrane region" description="Helical" evidence="5">
    <location>
        <begin position="199"/>
        <end position="223"/>
    </location>
</feature>
<evidence type="ECO:0000256" key="4">
    <source>
        <dbReference type="SAM" id="MobiDB-lite"/>
    </source>
</evidence>
<evidence type="ECO:0000313" key="7">
    <source>
        <dbReference type="Proteomes" id="UP000228380"/>
    </source>
</evidence>
<dbReference type="AlphaFoldDB" id="A0A8B9AGV9"/>
<feature type="compositionally biased region" description="Polar residues" evidence="4">
    <location>
        <begin position="30"/>
        <end position="42"/>
    </location>
</feature>